<proteinExistence type="predicted"/>
<name>A0A7W9V1Y6_9ACTN</name>
<evidence type="ECO:0000256" key="2">
    <source>
        <dbReference type="ARBA" id="ARBA00022840"/>
    </source>
</evidence>
<gene>
    <name evidence="4" type="ORF">FHS42_006516</name>
</gene>
<dbReference type="Gene3D" id="3.40.50.300">
    <property type="entry name" value="P-loop containing nucleotide triphosphate hydrolases"/>
    <property type="match status" value="1"/>
</dbReference>
<dbReference type="PANTHER" id="PTHR46844">
    <property type="entry name" value="SLR5058 PROTEIN"/>
    <property type="match status" value="1"/>
</dbReference>
<organism evidence="4 5">
    <name type="scientific">Streptomyces zagrosensis</name>
    <dbReference type="NCBI Taxonomy" id="1042984"/>
    <lineage>
        <taxon>Bacteria</taxon>
        <taxon>Bacillati</taxon>
        <taxon>Actinomycetota</taxon>
        <taxon>Actinomycetes</taxon>
        <taxon>Kitasatosporales</taxon>
        <taxon>Streptomycetaceae</taxon>
        <taxon>Streptomyces</taxon>
    </lineage>
</organism>
<evidence type="ECO:0000256" key="1">
    <source>
        <dbReference type="ARBA" id="ARBA00022741"/>
    </source>
</evidence>
<feature type="domain" description="NACHT" evidence="3">
    <location>
        <begin position="281"/>
        <end position="628"/>
    </location>
</feature>
<evidence type="ECO:0000313" key="5">
    <source>
        <dbReference type="Proteomes" id="UP000588098"/>
    </source>
</evidence>
<keyword evidence="5" id="KW-1185">Reference proteome</keyword>
<dbReference type="Pfam" id="PF05729">
    <property type="entry name" value="NACHT"/>
    <property type="match status" value="1"/>
</dbReference>
<dbReference type="PROSITE" id="PS50837">
    <property type="entry name" value="NACHT"/>
    <property type="match status" value="1"/>
</dbReference>
<dbReference type="PANTHER" id="PTHR46844:SF1">
    <property type="entry name" value="SLR5058 PROTEIN"/>
    <property type="match status" value="1"/>
</dbReference>
<keyword evidence="1" id="KW-0547">Nucleotide-binding</keyword>
<keyword evidence="2" id="KW-0067">ATP-binding</keyword>
<dbReference type="AlphaFoldDB" id="A0A7W9V1Y6"/>
<dbReference type="Pfam" id="PF22733">
    <property type="entry name" value="NNH1"/>
    <property type="match status" value="1"/>
</dbReference>
<dbReference type="EMBL" id="JACHJL010000023">
    <property type="protein sequence ID" value="MBB5939422.1"/>
    <property type="molecule type" value="Genomic_DNA"/>
</dbReference>
<protein>
    <recommendedName>
        <fullName evidence="3">NACHT domain-containing protein</fullName>
    </recommendedName>
</protein>
<dbReference type="RefSeq" id="WP_184578444.1">
    <property type="nucleotide sequence ID" value="NZ_JACHJL010000023.1"/>
</dbReference>
<sequence>MEPAAIGTRLVSSAIVPLIKKLFVAEGPGAGLVDKPVRVSALVSFRGEKRTLTERDLHKLATELVRRSIRSAGPHERPVSPGDETAVIDALARTLHGLGDLTISDVEAVRHGPRSLAQRLNEGSPDGGCPTHLSADATTLYRSVLETACLHILHFFTQRSTFVARTLVEQSEQLSGLVAKVDALIERHPSHATADAQFEERYARYIASKHGTLTIYGIDLTSSPDRWPLDATYLSLQATRAGTADWEANRPVTLRNLQTPGPLPYETALPLPADQALADRDRVLVRGIAGSGKTTLVQWLAVVAARRHYDERLVHLYGRIPFVLPLRTLTRGGARLPTPGRFLSAVGCPLADSQPDGWADRVLSAGIGLVLIDGIDEIPEREREQTRRWLRDLLDTYPDSRYLVTSRPSAVRDDWLGQEGFDELTLSPMGRDEVRAFINRWHTAARSEAAATGAGGGAGDEAIRLDAYEQSLLTAVRTKQDLGRLATNPLLCGLICALHRDRRGYLPHGRKELYDAALSMLLARRDRERDMSGPYGIELHEEPQVQLLQRLAYWLIRNGRTELDRDRAERIIAEALPAVPAAAAQGDAAAVFRHLLHRSGLLREPGPGAVDFVHRTFQDYLGAKRAVEEWDIGVLIDHAADDQWEDVIRMAVAHARPRERAELLTELVRAGDQAEDDHTRMRVHLLAMACLEHATEVDPGVREQVEERTARLIPPATNEAARALAVVGPLVLELLPGPEGLTDVEATRVTVTASHIESDAALPVLAKFRDHDSIPVRSQLVWAWSRFDTQQYAREVIAHLKPDGLYYLATSVEHLHALHELGGRPRLETRGDIDPEALATYVRSHQLSHLRVRDHDTLRDLSFLAGQSKLRSLSFQRCPSVHNLEPLSGLPLTDLALDVHRIDLSPLRNLRLLRSLNLEIRQDRDWSMDQLPPEAPLIGLNVEFTARARGGSEAIARWPLLRTLALGPSSPTSQAEWDAVTALGQLEYLDVTASSLDHLAPGHALPCLRRLFINLGGEIPDLSKLPAFCPGLRWLELNGSIFFETAYDVSPLASLPGLTILHLPRGIRLMGAEALPPGLLPPEYAS</sequence>
<comment type="caution">
    <text evidence="4">The sequence shown here is derived from an EMBL/GenBank/DDBJ whole genome shotgun (WGS) entry which is preliminary data.</text>
</comment>
<dbReference type="InterPro" id="IPR027417">
    <property type="entry name" value="P-loop_NTPase"/>
</dbReference>
<dbReference type="Proteomes" id="UP000588098">
    <property type="component" value="Unassembled WGS sequence"/>
</dbReference>
<dbReference type="InterPro" id="IPR054547">
    <property type="entry name" value="NNH1"/>
</dbReference>
<dbReference type="InterPro" id="IPR032675">
    <property type="entry name" value="LRR_dom_sf"/>
</dbReference>
<evidence type="ECO:0000313" key="4">
    <source>
        <dbReference type="EMBL" id="MBB5939422.1"/>
    </source>
</evidence>
<reference evidence="4 5" key="1">
    <citation type="submission" date="2020-08" db="EMBL/GenBank/DDBJ databases">
        <title>Genomic Encyclopedia of Type Strains, Phase III (KMG-III): the genomes of soil and plant-associated and newly described type strains.</title>
        <authorList>
            <person name="Whitman W."/>
        </authorList>
    </citation>
    <scope>NUCLEOTIDE SEQUENCE [LARGE SCALE GENOMIC DNA]</scope>
    <source>
        <strain evidence="4 5">CECT 8305</strain>
    </source>
</reference>
<evidence type="ECO:0000259" key="3">
    <source>
        <dbReference type="PROSITE" id="PS50837"/>
    </source>
</evidence>
<dbReference type="InterPro" id="IPR007111">
    <property type="entry name" value="NACHT_NTPase"/>
</dbReference>
<dbReference type="SUPFAM" id="SSF52540">
    <property type="entry name" value="P-loop containing nucleoside triphosphate hydrolases"/>
    <property type="match status" value="1"/>
</dbReference>
<dbReference type="Gene3D" id="3.80.10.10">
    <property type="entry name" value="Ribonuclease Inhibitor"/>
    <property type="match status" value="1"/>
</dbReference>
<accession>A0A7W9V1Y6</accession>
<dbReference type="SUPFAM" id="SSF52058">
    <property type="entry name" value="L domain-like"/>
    <property type="match status" value="1"/>
</dbReference>
<dbReference type="GO" id="GO:0005524">
    <property type="term" value="F:ATP binding"/>
    <property type="evidence" value="ECO:0007669"/>
    <property type="project" value="UniProtKB-KW"/>
</dbReference>